<keyword evidence="1" id="KW-0472">Membrane</keyword>
<keyword evidence="1" id="KW-1133">Transmembrane helix</keyword>
<gene>
    <name evidence="2" type="ORF">ENO47_09620</name>
</gene>
<proteinExistence type="predicted"/>
<accession>A0A7C2VCE1</accession>
<dbReference type="AlphaFoldDB" id="A0A7C2VCE1"/>
<organism evidence="2">
    <name type="scientific">Hydrogenobacter sp</name>
    <dbReference type="NCBI Taxonomy" id="2152829"/>
    <lineage>
        <taxon>Bacteria</taxon>
        <taxon>Pseudomonadati</taxon>
        <taxon>Aquificota</taxon>
        <taxon>Aquificia</taxon>
        <taxon>Aquificales</taxon>
        <taxon>Aquificaceae</taxon>
        <taxon>Hydrogenobacter</taxon>
    </lineage>
</organism>
<evidence type="ECO:0000313" key="2">
    <source>
        <dbReference type="EMBL" id="HEW46897.1"/>
    </source>
</evidence>
<feature type="transmembrane region" description="Helical" evidence="1">
    <location>
        <begin position="52"/>
        <end position="73"/>
    </location>
</feature>
<dbReference type="InterPro" id="IPR003425">
    <property type="entry name" value="CCB3/YggT"/>
</dbReference>
<protein>
    <submittedName>
        <fullName evidence="2">YggT family protein</fullName>
    </submittedName>
</protein>
<evidence type="ECO:0000256" key="1">
    <source>
        <dbReference type="SAM" id="Phobius"/>
    </source>
</evidence>
<comment type="caution">
    <text evidence="2">The sequence shown here is derived from an EMBL/GenBank/DDBJ whole genome shotgun (WGS) entry which is preliminary data.</text>
</comment>
<keyword evidence="1" id="KW-0812">Transmembrane</keyword>
<reference evidence="2" key="1">
    <citation type="journal article" date="2020" name="mSystems">
        <title>Genome- and Community-Level Interaction Insights into Carbon Utilization and Element Cycling Functions of Hydrothermarchaeota in Hydrothermal Sediment.</title>
        <authorList>
            <person name="Zhou Z."/>
            <person name="Liu Y."/>
            <person name="Xu W."/>
            <person name="Pan J."/>
            <person name="Luo Z.H."/>
            <person name="Li M."/>
        </authorList>
    </citation>
    <scope>NUCLEOTIDE SEQUENCE [LARGE SCALE GENOMIC DNA]</scope>
    <source>
        <strain evidence="2">SpSt-132</strain>
    </source>
</reference>
<sequence>MIKGILSLLINLLIVLVFLHAVGSWIPQVRESKFYVSLDRFISLLLDPIRRVIPPVSGLDFSPLVLLFILYLIKHLFKL</sequence>
<dbReference type="GO" id="GO:0016020">
    <property type="term" value="C:membrane"/>
    <property type="evidence" value="ECO:0007669"/>
    <property type="project" value="InterPro"/>
</dbReference>
<dbReference type="Pfam" id="PF02325">
    <property type="entry name" value="CCB3_YggT"/>
    <property type="match status" value="1"/>
</dbReference>
<dbReference type="EMBL" id="DSFP01000081">
    <property type="protein sequence ID" value="HEW46897.1"/>
    <property type="molecule type" value="Genomic_DNA"/>
</dbReference>
<name>A0A7C2VCE1_9AQUI</name>